<name>A0ACB7X482_9ERIC</name>
<evidence type="ECO:0000313" key="1">
    <source>
        <dbReference type="EMBL" id="KAH7835602.1"/>
    </source>
</evidence>
<dbReference type="Proteomes" id="UP000828048">
    <property type="component" value="Chromosome 2"/>
</dbReference>
<keyword evidence="2" id="KW-1185">Reference proteome</keyword>
<gene>
    <name evidence="1" type="ORF">Vadar_027833</name>
</gene>
<dbReference type="EMBL" id="CM037152">
    <property type="protein sequence ID" value="KAH7835602.1"/>
    <property type="molecule type" value="Genomic_DNA"/>
</dbReference>
<proteinExistence type="predicted"/>
<accession>A0ACB7X482</accession>
<organism evidence="1 2">
    <name type="scientific">Vaccinium darrowii</name>
    <dbReference type="NCBI Taxonomy" id="229202"/>
    <lineage>
        <taxon>Eukaryota</taxon>
        <taxon>Viridiplantae</taxon>
        <taxon>Streptophyta</taxon>
        <taxon>Embryophyta</taxon>
        <taxon>Tracheophyta</taxon>
        <taxon>Spermatophyta</taxon>
        <taxon>Magnoliopsida</taxon>
        <taxon>eudicotyledons</taxon>
        <taxon>Gunneridae</taxon>
        <taxon>Pentapetalae</taxon>
        <taxon>asterids</taxon>
        <taxon>Ericales</taxon>
        <taxon>Ericaceae</taxon>
        <taxon>Vaccinioideae</taxon>
        <taxon>Vaccinieae</taxon>
        <taxon>Vaccinium</taxon>
    </lineage>
</organism>
<protein>
    <submittedName>
        <fullName evidence="1">Uncharacterized protein</fullName>
    </submittedName>
</protein>
<reference evidence="1 2" key="1">
    <citation type="journal article" date="2021" name="Hortic Res">
        <title>High-quality reference genome and annotation aids understanding of berry development for evergreen blueberry (Vaccinium darrowii).</title>
        <authorList>
            <person name="Yu J."/>
            <person name="Hulse-Kemp A.M."/>
            <person name="Babiker E."/>
            <person name="Staton M."/>
        </authorList>
    </citation>
    <scope>NUCLEOTIDE SEQUENCE [LARGE SCALE GENOMIC DNA]</scope>
    <source>
        <strain evidence="2">cv. NJ 8807/NJ 8810</strain>
        <tissue evidence="1">Young leaf</tissue>
    </source>
</reference>
<evidence type="ECO:0000313" key="2">
    <source>
        <dbReference type="Proteomes" id="UP000828048"/>
    </source>
</evidence>
<comment type="caution">
    <text evidence="1">The sequence shown here is derived from an EMBL/GenBank/DDBJ whole genome shotgun (WGS) entry which is preliminary data.</text>
</comment>
<sequence length="100" mass="11101">MAMLPSPSLGVIRPIRPVSSAWDVFDLSQFQREPKQSRIGTLHFVQRHLMINLGMGPVVIGTSGRSIFLSCPSCPHHARRVPVSEKTLTTRCLDMLAKCC</sequence>